<protein>
    <submittedName>
        <fullName evidence="2">DUF4255 domain-containing protein</fullName>
    </submittedName>
</protein>
<dbReference type="Proteomes" id="UP001257948">
    <property type="component" value="Unassembled WGS sequence"/>
</dbReference>
<reference evidence="3" key="1">
    <citation type="submission" date="2023-07" db="EMBL/GenBank/DDBJ databases">
        <title>Draft genome sequence of the endophytic actinobacterium Streptomyces justiciae WPN32, a potential antibiotic producer.</title>
        <authorList>
            <person name="Yasawong M."/>
            <person name="Pana W."/>
            <person name="Ganta P."/>
            <person name="Santapan N."/>
            <person name="Songngamsuk T."/>
            <person name="Phatcharaharikarn M."/>
            <person name="Kerdtoob S."/>
            <person name="Nantapong N."/>
        </authorList>
    </citation>
    <scope>NUCLEOTIDE SEQUENCE [LARGE SCALE GENOMIC DNA]</scope>
    <source>
        <strain evidence="3">WPN32</strain>
    </source>
</reference>
<proteinExistence type="predicted"/>
<evidence type="ECO:0000313" key="2">
    <source>
        <dbReference type="EMBL" id="MDT7844937.1"/>
    </source>
</evidence>
<evidence type="ECO:0000259" key="1">
    <source>
        <dbReference type="Pfam" id="PF14065"/>
    </source>
</evidence>
<dbReference type="EMBL" id="JAVTLL010000022">
    <property type="protein sequence ID" value="MDT7844937.1"/>
    <property type="molecule type" value="Genomic_DNA"/>
</dbReference>
<evidence type="ECO:0000313" key="3">
    <source>
        <dbReference type="Proteomes" id="UP001257948"/>
    </source>
</evidence>
<name>A0ABU3M0D1_9ACTN</name>
<comment type="caution">
    <text evidence="2">The sequence shown here is derived from an EMBL/GenBank/DDBJ whole genome shotgun (WGS) entry which is preliminary data.</text>
</comment>
<gene>
    <name evidence="2" type="ORF">RQC66_29885</name>
</gene>
<dbReference type="RefSeq" id="WP_314204849.1">
    <property type="nucleotide sequence ID" value="NZ_JAVTLL010000022.1"/>
</dbReference>
<feature type="domain" description="Pvc16 N-terminal" evidence="1">
    <location>
        <begin position="25"/>
        <end position="158"/>
    </location>
</feature>
<organism evidence="2 3">
    <name type="scientific">Streptomyces justiciae</name>
    <dbReference type="NCBI Taxonomy" id="2780140"/>
    <lineage>
        <taxon>Bacteria</taxon>
        <taxon>Bacillati</taxon>
        <taxon>Actinomycetota</taxon>
        <taxon>Actinomycetes</taxon>
        <taxon>Kitasatosporales</taxon>
        <taxon>Streptomycetaceae</taxon>
        <taxon>Streptomyces</taxon>
    </lineage>
</organism>
<sequence>MIREVSELLVGVVNKARPAHPPWAELSSLSAADPDPTSSKLAVALYAVEEHPHLRNRPLVSSPEGHVRPPLALRLHYLMTFIGAHDEAQTRLSLVAAAFHTTPVIGGTDLPPALAGKVQSVTVRLTSPTDDERNQIWGALGRPGRLALYYEVDVAPVELLVKDGHGTVDTHRIDYVDAS</sequence>
<dbReference type="InterPro" id="IPR025351">
    <property type="entry name" value="Pvc16_N"/>
</dbReference>
<keyword evidence="3" id="KW-1185">Reference proteome</keyword>
<dbReference type="Pfam" id="PF14065">
    <property type="entry name" value="Pvc16_N"/>
    <property type="match status" value="1"/>
</dbReference>
<accession>A0ABU3M0D1</accession>